<name>A0ABN2A3K7_9ACTN</name>
<gene>
    <name evidence="1" type="ORF">GCM10009827_026150</name>
</gene>
<proteinExistence type="predicted"/>
<keyword evidence="2" id="KW-1185">Reference proteome</keyword>
<evidence type="ECO:0000313" key="1">
    <source>
        <dbReference type="EMBL" id="GAA1510725.1"/>
    </source>
</evidence>
<accession>A0ABN2A3K7</accession>
<evidence type="ECO:0000313" key="2">
    <source>
        <dbReference type="Proteomes" id="UP001501470"/>
    </source>
</evidence>
<protein>
    <submittedName>
        <fullName evidence="1">Uncharacterized protein</fullName>
    </submittedName>
</protein>
<sequence length="85" mass="9462">MVGSPASPAPPGSVSRFQVVPFHQMCWRVPSVPRVTVWIQFAESMEMAGSPASPAPPGRVSRFQVVPFHQMCWRVLSVPRVTVWM</sequence>
<comment type="caution">
    <text evidence="1">The sequence shown here is derived from an EMBL/GenBank/DDBJ whole genome shotgun (WGS) entry which is preliminary data.</text>
</comment>
<dbReference type="Proteomes" id="UP001501470">
    <property type="component" value="Unassembled WGS sequence"/>
</dbReference>
<reference evidence="1 2" key="1">
    <citation type="journal article" date="2019" name="Int. J. Syst. Evol. Microbiol.">
        <title>The Global Catalogue of Microorganisms (GCM) 10K type strain sequencing project: providing services to taxonomists for standard genome sequencing and annotation.</title>
        <authorList>
            <consortium name="The Broad Institute Genomics Platform"/>
            <consortium name="The Broad Institute Genome Sequencing Center for Infectious Disease"/>
            <person name="Wu L."/>
            <person name="Ma J."/>
        </authorList>
    </citation>
    <scope>NUCLEOTIDE SEQUENCE [LARGE SCALE GENOMIC DNA]</scope>
    <source>
        <strain evidence="1 2">JCM 15933</strain>
    </source>
</reference>
<dbReference type="EMBL" id="BAAAQD010000004">
    <property type="protein sequence ID" value="GAA1510725.1"/>
    <property type="molecule type" value="Genomic_DNA"/>
</dbReference>
<organism evidence="1 2">
    <name type="scientific">Dactylosporangium maewongense</name>
    <dbReference type="NCBI Taxonomy" id="634393"/>
    <lineage>
        <taxon>Bacteria</taxon>
        <taxon>Bacillati</taxon>
        <taxon>Actinomycetota</taxon>
        <taxon>Actinomycetes</taxon>
        <taxon>Micromonosporales</taxon>
        <taxon>Micromonosporaceae</taxon>
        <taxon>Dactylosporangium</taxon>
    </lineage>
</organism>